<dbReference type="InterPro" id="IPR007497">
    <property type="entry name" value="SIMPL/DUF541"/>
</dbReference>
<keyword evidence="1" id="KW-0732">Signal</keyword>
<evidence type="ECO:0000256" key="1">
    <source>
        <dbReference type="SAM" id="SignalP"/>
    </source>
</evidence>
<evidence type="ECO:0000313" key="2">
    <source>
        <dbReference type="EMBL" id="KNC75794.1"/>
    </source>
</evidence>
<gene>
    <name evidence="2" type="ORF">SARC_11687</name>
</gene>
<reference evidence="2 3" key="1">
    <citation type="submission" date="2011-02" db="EMBL/GenBank/DDBJ databases">
        <title>The Genome Sequence of Sphaeroforma arctica JP610.</title>
        <authorList>
            <consortium name="The Broad Institute Genome Sequencing Platform"/>
            <person name="Russ C."/>
            <person name="Cuomo C."/>
            <person name="Young S.K."/>
            <person name="Zeng Q."/>
            <person name="Gargeya S."/>
            <person name="Alvarado L."/>
            <person name="Berlin A."/>
            <person name="Chapman S.B."/>
            <person name="Chen Z."/>
            <person name="Freedman E."/>
            <person name="Gellesch M."/>
            <person name="Goldberg J."/>
            <person name="Griggs A."/>
            <person name="Gujja S."/>
            <person name="Heilman E."/>
            <person name="Heiman D."/>
            <person name="Howarth C."/>
            <person name="Mehta T."/>
            <person name="Neiman D."/>
            <person name="Pearson M."/>
            <person name="Roberts A."/>
            <person name="Saif S."/>
            <person name="Shea T."/>
            <person name="Shenoy N."/>
            <person name="Sisk P."/>
            <person name="Stolte C."/>
            <person name="Sykes S."/>
            <person name="White J."/>
            <person name="Yandava C."/>
            <person name="Burger G."/>
            <person name="Gray M.W."/>
            <person name="Holland P.W.H."/>
            <person name="King N."/>
            <person name="Lang F.B.F."/>
            <person name="Roger A.J."/>
            <person name="Ruiz-Trillo I."/>
            <person name="Haas B."/>
            <person name="Nusbaum C."/>
            <person name="Birren B."/>
        </authorList>
    </citation>
    <scope>NUCLEOTIDE SEQUENCE [LARGE SCALE GENOMIC DNA]</scope>
    <source>
        <strain evidence="2 3">JP610</strain>
    </source>
</reference>
<keyword evidence="3" id="KW-1185">Reference proteome</keyword>
<dbReference type="Pfam" id="PF04402">
    <property type="entry name" value="SIMPL"/>
    <property type="match status" value="1"/>
</dbReference>
<sequence>MSPLTSLAVYAVLALAGHAAAATNKSGKLRVTGVGRSDIGTTLTQLTMGIQRSSTCDITLPPDQCSALEIQDKINAVTRPLISYLSGLEGVKSVQADGLNIEQQNERRPISIDNTDCAPCIDTSDNDREVSRENVYRTVLTGYTAESTIVAVVPSSAIGEIIDQSLQFGVNDVYDVSFFVDANTLNEAKYKAIASATTNAVNQASAALGVYDEMILYTNLAEIPFDRDYGFDEVPYTEGPALIGDDAVLQTVVDGKLIGGIRTIEYKVKLDLVTSSF</sequence>
<dbReference type="EMBL" id="KQ243418">
    <property type="protein sequence ID" value="KNC75794.1"/>
    <property type="molecule type" value="Genomic_DNA"/>
</dbReference>
<dbReference type="GeneID" id="25912191"/>
<dbReference type="AlphaFoldDB" id="A0A0L0FG94"/>
<protein>
    <submittedName>
        <fullName evidence="2">Uncharacterized protein</fullName>
    </submittedName>
</protein>
<accession>A0A0L0FG94</accession>
<evidence type="ECO:0000313" key="3">
    <source>
        <dbReference type="Proteomes" id="UP000054560"/>
    </source>
</evidence>
<name>A0A0L0FG94_9EUKA</name>
<dbReference type="Gene3D" id="3.30.70.2970">
    <property type="entry name" value="Protein of unknown function (DUF541), domain 2"/>
    <property type="match status" value="1"/>
</dbReference>
<feature type="signal peptide" evidence="1">
    <location>
        <begin position="1"/>
        <end position="21"/>
    </location>
</feature>
<proteinExistence type="predicted"/>
<dbReference type="RefSeq" id="XP_014149696.1">
    <property type="nucleotide sequence ID" value="XM_014294221.1"/>
</dbReference>
<organism evidence="2 3">
    <name type="scientific">Sphaeroforma arctica JP610</name>
    <dbReference type="NCBI Taxonomy" id="667725"/>
    <lineage>
        <taxon>Eukaryota</taxon>
        <taxon>Ichthyosporea</taxon>
        <taxon>Ichthyophonida</taxon>
        <taxon>Sphaeroforma</taxon>
    </lineage>
</organism>
<feature type="chain" id="PRO_5005538013" evidence="1">
    <location>
        <begin position="22"/>
        <end position="277"/>
    </location>
</feature>
<dbReference type="Proteomes" id="UP000054560">
    <property type="component" value="Unassembled WGS sequence"/>
</dbReference>